<dbReference type="Proteomes" id="UP001157947">
    <property type="component" value="Unassembled WGS sequence"/>
</dbReference>
<organism evidence="3 4">
    <name type="scientific">Venenivibrio stagnispumantis</name>
    <dbReference type="NCBI Taxonomy" id="407998"/>
    <lineage>
        <taxon>Bacteria</taxon>
        <taxon>Pseudomonadati</taxon>
        <taxon>Aquificota</taxon>
        <taxon>Aquificia</taxon>
        <taxon>Aquificales</taxon>
        <taxon>Hydrogenothermaceae</taxon>
        <taxon>Venenivibrio</taxon>
    </lineage>
</organism>
<proteinExistence type="predicted"/>
<dbReference type="InterPro" id="IPR007527">
    <property type="entry name" value="Znf_SWIM"/>
</dbReference>
<protein>
    <submittedName>
        <fullName evidence="3">SWIM zinc finger</fullName>
    </submittedName>
</protein>
<evidence type="ECO:0000256" key="1">
    <source>
        <dbReference type="PROSITE-ProRule" id="PRU00325"/>
    </source>
</evidence>
<keyword evidence="1" id="KW-0862">Zinc</keyword>
<sequence>MANIYCNINDLNAVKETQKILLEKLKKQNQENHNRFIRAKELVEKGLIKEMRIDKGKITAKVKDYDVVVNLETSSAKCTCPDAKNRKVACKHILAVVFKAENFLGKQAVLLETKKKNEPKNKEEFIEKLFYEAISDLATYVSEEYTDGFFSLAQRYAIKLKQVINK</sequence>
<accession>A0AA45WPI4</accession>
<name>A0AA45WPI4_9AQUI</name>
<evidence type="ECO:0000313" key="3">
    <source>
        <dbReference type="EMBL" id="SMP21090.1"/>
    </source>
</evidence>
<dbReference type="PROSITE" id="PS50966">
    <property type="entry name" value="ZF_SWIM"/>
    <property type="match status" value="1"/>
</dbReference>
<reference evidence="3" key="1">
    <citation type="submission" date="2017-05" db="EMBL/GenBank/DDBJ databases">
        <authorList>
            <person name="Varghese N."/>
            <person name="Submissions S."/>
        </authorList>
    </citation>
    <scope>NUCLEOTIDE SEQUENCE</scope>
    <source>
        <strain evidence="3">DSM 18763</strain>
    </source>
</reference>
<feature type="domain" description="SWIM-type" evidence="2">
    <location>
        <begin position="65"/>
        <end position="101"/>
    </location>
</feature>
<keyword evidence="1" id="KW-0863">Zinc-finger</keyword>
<dbReference type="GO" id="GO:0008270">
    <property type="term" value="F:zinc ion binding"/>
    <property type="evidence" value="ECO:0007669"/>
    <property type="project" value="UniProtKB-KW"/>
</dbReference>
<gene>
    <name evidence="3" type="ORF">SAMN06264868_1225</name>
</gene>
<comment type="caution">
    <text evidence="3">The sequence shown here is derived from an EMBL/GenBank/DDBJ whole genome shotgun (WGS) entry which is preliminary data.</text>
</comment>
<dbReference type="RefSeq" id="WP_265135004.1">
    <property type="nucleotide sequence ID" value="NZ_FXTX01000022.1"/>
</dbReference>
<evidence type="ECO:0000313" key="4">
    <source>
        <dbReference type="Proteomes" id="UP001157947"/>
    </source>
</evidence>
<keyword evidence="4" id="KW-1185">Reference proteome</keyword>
<dbReference type="AlphaFoldDB" id="A0AA45WPI4"/>
<keyword evidence="1" id="KW-0479">Metal-binding</keyword>
<evidence type="ECO:0000259" key="2">
    <source>
        <dbReference type="PROSITE" id="PS50966"/>
    </source>
</evidence>
<dbReference type="Pfam" id="PF04434">
    <property type="entry name" value="SWIM"/>
    <property type="match status" value="1"/>
</dbReference>
<dbReference type="EMBL" id="FXTX01000022">
    <property type="protein sequence ID" value="SMP21090.1"/>
    <property type="molecule type" value="Genomic_DNA"/>
</dbReference>